<evidence type="ECO:0000256" key="4">
    <source>
        <dbReference type="ARBA" id="ARBA00022989"/>
    </source>
</evidence>
<feature type="transmembrane region" description="Helical" evidence="7">
    <location>
        <begin position="69"/>
        <end position="94"/>
    </location>
</feature>
<dbReference type="RefSeq" id="WP_119931780.1">
    <property type="nucleotide sequence ID" value="NZ_QZEY01000031.1"/>
</dbReference>
<comment type="caution">
    <text evidence="9">The sequence shown here is derived from an EMBL/GenBank/DDBJ whole genome shotgun (WGS) entry which is preliminary data.</text>
</comment>
<dbReference type="InterPro" id="IPR020846">
    <property type="entry name" value="MFS_dom"/>
</dbReference>
<feature type="transmembrane region" description="Helical" evidence="7">
    <location>
        <begin position="230"/>
        <end position="250"/>
    </location>
</feature>
<evidence type="ECO:0000256" key="1">
    <source>
        <dbReference type="ARBA" id="ARBA00004651"/>
    </source>
</evidence>
<dbReference type="PANTHER" id="PTHR43124">
    <property type="entry name" value="PURINE EFFLUX PUMP PBUE"/>
    <property type="match status" value="1"/>
</dbReference>
<feature type="transmembrane region" description="Helical" evidence="7">
    <location>
        <begin position="161"/>
        <end position="179"/>
    </location>
</feature>
<dbReference type="SUPFAM" id="SSF103473">
    <property type="entry name" value="MFS general substrate transporter"/>
    <property type="match status" value="1"/>
</dbReference>
<accession>A0A3A4A1S2</accession>
<feature type="transmembrane region" description="Helical" evidence="7">
    <location>
        <begin position="39"/>
        <end position="62"/>
    </location>
</feature>
<dbReference type="Gene3D" id="1.20.1250.20">
    <property type="entry name" value="MFS general substrate transporter like domains"/>
    <property type="match status" value="1"/>
</dbReference>
<evidence type="ECO:0000256" key="6">
    <source>
        <dbReference type="SAM" id="MobiDB-lite"/>
    </source>
</evidence>
<dbReference type="PANTHER" id="PTHR43124:SF10">
    <property type="entry name" value="PURINE EFFLUX PUMP PBUE"/>
    <property type="match status" value="1"/>
</dbReference>
<feature type="domain" description="Major facilitator superfamily (MFS) profile" evidence="8">
    <location>
        <begin position="4"/>
        <end position="374"/>
    </location>
</feature>
<evidence type="ECO:0000313" key="9">
    <source>
        <dbReference type="EMBL" id="RJL20396.1"/>
    </source>
</evidence>
<evidence type="ECO:0000256" key="2">
    <source>
        <dbReference type="ARBA" id="ARBA00022475"/>
    </source>
</evidence>
<name>A0A3A4A1S2_9ACTN</name>
<reference evidence="9 10" key="1">
    <citation type="submission" date="2018-09" db="EMBL/GenBank/DDBJ databases">
        <title>YIM 75507 draft genome.</title>
        <authorList>
            <person name="Tang S."/>
            <person name="Feng Y."/>
        </authorList>
    </citation>
    <scope>NUCLEOTIDE SEQUENCE [LARGE SCALE GENOMIC DNA]</scope>
    <source>
        <strain evidence="9 10">YIM 75507</strain>
    </source>
</reference>
<dbReference type="InterPro" id="IPR011701">
    <property type="entry name" value="MFS"/>
</dbReference>
<evidence type="ECO:0000256" key="3">
    <source>
        <dbReference type="ARBA" id="ARBA00022692"/>
    </source>
</evidence>
<dbReference type="PROSITE" id="PS50850">
    <property type="entry name" value="MFS"/>
    <property type="match status" value="1"/>
</dbReference>
<feature type="transmembrane region" description="Helical" evidence="7">
    <location>
        <begin position="200"/>
        <end position="218"/>
    </location>
</feature>
<keyword evidence="2" id="KW-1003">Cell membrane</keyword>
<dbReference type="EMBL" id="QZEY01000031">
    <property type="protein sequence ID" value="RJL20396.1"/>
    <property type="molecule type" value="Genomic_DNA"/>
</dbReference>
<dbReference type="Proteomes" id="UP000265768">
    <property type="component" value="Unassembled WGS sequence"/>
</dbReference>
<feature type="transmembrane region" description="Helical" evidence="7">
    <location>
        <begin position="286"/>
        <end position="304"/>
    </location>
</feature>
<dbReference type="OrthoDB" id="3697899at2"/>
<dbReference type="CDD" id="cd17324">
    <property type="entry name" value="MFS_NepI_like"/>
    <property type="match status" value="1"/>
</dbReference>
<keyword evidence="3 7" id="KW-0812">Transmembrane</keyword>
<organism evidence="9 10">
    <name type="scientific">Bailinhaonella thermotolerans</name>
    <dbReference type="NCBI Taxonomy" id="1070861"/>
    <lineage>
        <taxon>Bacteria</taxon>
        <taxon>Bacillati</taxon>
        <taxon>Actinomycetota</taxon>
        <taxon>Actinomycetes</taxon>
        <taxon>Streptosporangiales</taxon>
        <taxon>Streptosporangiaceae</taxon>
        <taxon>Bailinhaonella</taxon>
    </lineage>
</organism>
<feature type="compositionally biased region" description="Polar residues" evidence="6">
    <location>
        <begin position="378"/>
        <end position="393"/>
    </location>
</feature>
<feature type="transmembrane region" description="Helical" evidence="7">
    <location>
        <begin position="100"/>
        <end position="121"/>
    </location>
</feature>
<feature type="region of interest" description="Disordered" evidence="6">
    <location>
        <begin position="375"/>
        <end position="402"/>
    </location>
</feature>
<evidence type="ECO:0000259" key="8">
    <source>
        <dbReference type="PROSITE" id="PS50850"/>
    </source>
</evidence>
<feature type="transmembrane region" description="Helical" evidence="7">
    <location>
        <begin position="351"/>
        <end position="370"/>
    </location>
</feature>
<proteinExistence type="predicted"/>
<evidence type="ECO:0000256" key="5">
    <source>
        <dbReference type="ARBA" id="ARBA00023136"/>
    </source>
</evidence>
<dbReference type="GO" id="GO:0022857">
    <property type="term" value="F:transmembrane transporter activity"/>
    <property type="evidence" value="ECO:0007669"/>
    <property type="project" value="InterPro"/>
</dbReference>
<dbReference type="Pfam" id="PF07690">
    <property type="entry name" value="MFS_1"/>
    <property type="match status" value="1"/>
</dbReference>
<dbReference type="InterPro" id="IPR050189">
    <property type="entry name" value="MFS_Efflux_Transporters"/>
</dbReference>
<feature type="transmembrane region" description="Helical" evidence="7">
    <location>
        <begin position="128"/>
        <end position="149"/>
    </location>
</feature>
<feature type="transmembrane region" description="Helical" evidence="7">
    <location>
        <begin position="316"/>
        <end position="345"/>
    </location>
</feature>
<dbReference type="InterPro" id="IPR036259">
    <property type="entry name" value="MFS_trans_sf"/>
</dbReference>
<sequence>MDRRLLPLAVGTFAIGTDGFVIAGILPSIARSLDVPLATAGQLVTVFAITYAVFAPVAGAVSANLDRRLALIVALGFFLAGGLLTAVAPTYGVLLTGRVIGALGSAMFTPIATGVAAAVSAPERRGKALAVVTGGMTVASALGVPAGALVNDVLDWRAVRWLVVVLGVAALLGVLLALPSLRLPGAGLRERLGPLRDPRALGILLVTLLYMAAGWTLFTYIGESVGVGETAMTAVMWVWGVGSVAGNVLAGRVTDRRGPVPVLMVGLGVMVVVLGVLPLLTGNLPLVIAWALVYGFFGWFAVVPQQVRLTLLAPEAATVLLGLNSSALYLGVAAGGAIGGIGLGWVHASGLGYLAAGIGLLTLVIAALGAQGRRSTRSEPSASDSQPEATSMTAKAPGGNPS</sequence>
<keyword evidence="5 7" id="KW-0472">Membrane</keyword>
<keyword evidence="10" id="KW-1185">Reference proteome</keyword>
<dbReference type="AlphaFoldDB" id="A0A3A4A1S2"/>
<protein>
    <submittedName>
        <fullName evidence="9">MFS transporter</fullName>
    </submittedName>
</protein>
<feature type="transmembrane region" description="Helical" evidence="7">
    <location>
        <begin position="262"/>
        <end position="280"/>
    </location>
</feature>
<evidence type="ECO:0000256" key="7">
    <source>
        <dbReference type="SAM" id="Phobius"/>
    </source>
</evidence>
<dbReference type="GO" id="GO:0005886">
    <property type="term" value="C:plasma membrane"/>
    <property type="evidence" value="ECO:0007669"/>
    <property type="project" value="UniProtKB-SubCell"/>
</dbReference>
<comment type="subcellular location">
    <subcellularLocation>
        <location evidence="1">Cell membrane</location>
        <topology evidence="1">Multi-pass membrane protein</topology>
    </subcellularLocation>
</comment>
<keyword evidence="4 7" id="KW-1133">Transmembrane helix</keyword>
<evidence type="ECO:0000313" key="10">
    <source>
        <dbReference type="Proteomes" id="UP000265768"/>
    </source>
</evidence>
<gene>
    <name evidence="9" type="ORF">D5H75_39600</name>
</gene>